<dbReference type="SMART" id="SM00248">
    <property type="entry name" value="ANK"/>
    <property type="match status" value="6"/>
</dbReference>
<dbReference type="InterPro" id="IPR036770">
    <property type="entry name" value="Ankyrin_rpt-contain_sf"/>
</dbReference>
<dbReference type="Gene3D" id="2.170.270.10">
    <property type="entry name" value="SET domain"/>
    <property type="match status" value="1"/>
</dbReference>
<dbReference type="EMBL" id="JBBCAQ010000020">
    <property type="protein sequence ID" value="KAK7593137.1"/>
    <property type="molecule type" value="Genomic_DNA"/>
</dbReference>
<feature type="domain" description="Pre-SET" evidence="8">
    <location>
        <begin position="941"/>
        <end position="1005"/>
    </location>
</feature>
<name>A0AAN9TM73_9HEMI</name>
<evidence type="ECO:0000256" key="3">
    <source>
        <dbReference type="ARBA" id="ARBA00022603"/>
    </source>
</evidence>
<organism evidence="9 10">
    <name type="scientific">Parthenolecanium corni</name>
    <dbReference type="NCBI Taxonomy" id="536013"/>
    <lineage>
        <taxon>Eukaryota</taxon>
        <taxon>Metazoa</taxon>
        <taxon>Ecdysozoa</taxon>
        <taxon>Arthropoda</taxon>
        <taxon>Hexapoda</taxon>
        <taxon>Insecta</taxon>
        <taxon>Pterygota</taxon>
        <taxon>Neoptera</taxon>
        <taxon>Paraneoptera</taxon>
        <taxon>Hemiptera</taxon>
        <taxon>Sternorrhyncha</taxon>
        <taxon>Coccoidea</taxon>
        <taxon>Coccidae</taxon>
        <taxon>Parthenolecanium</taxon>
    </lineage>
</organism>
<feature type="repeat" description="ANK" evidence="5">
    <location>
        <begin position="682"/>
        <end position="714"/>
    </location>
</feature>
<evidence type="ECO:0000313" key="9">
    <source>
        <dbReference type="EMBL" id="KAK7593137.1"/>
    </source>
</evidence>
<feature type="domain" description="SET" evidence="7">
    <location>
        <begin position="1008"/>
        <end position="1125"/>
    </location>
</feature>
<feature type="repeat" description="ANK" evidence="5">
    <location>
        <begin position="649"/>
        <end position="681"/>
    </location>
</feature>
<evidence type="ECO:0000259" key="7">
    <source>
        <dbReference type="PROSITE" id="PS50280"/>
    </source>
</evidence>
<dbReference type="PROSITE" id="PS50867">
    <property type="entry name" value="PRE_SET"/>
    <property type="match status" value="1"/>
</dbReference>
<dbReference type="PROSITE" id="PS50297">
    <property type="entry name" value="ANK_REP_REGION"/>
    <property type="match status" value="4"/>
</dbReference>
<dbReference type="PROSITE" id="PS50088">
    <property type="entry name" value="ANK_REPEAT"/>
    <property type="match status" value="5"/>
</dbReference>
<feature type="compositionally biased region" description="Polar residues" evidence="6">
    <location>
        <begin position="303"/>
        <end position="321"/>
    </location>
</feature>
<feature type="repeat" description="ANK" evidence="5">
    <location>
        <begin position="818"/>
        <end position="850"/>
    </location>
</feature>
<dbReference type="GO" id="GO:0046974">
    <property type="term" value="F:histone H3K9 methyltransferase activity"/>
    <property type="evidence" value="ECO:0007669"/>
    <property type="project" value="TreeGrafter"/>
</dbReference>
<dbReference type="GO" id="GO:0008270">
    <property type="term" value="F:zinc ion binding"/>
    <property type="evidence" value="ECO:0007669"/>
    <property type="project" value="InterPro"/>
</dbReference>
<sequence length="1170" mass="130534">MDENIEVELEKKLFISHESQSNCGNGNLEHTSEKMTEDLNDSPIREPDTNVIDVDQHHLAAPQKDKDAENYFSTSHGKRKLDDQETDADNYLTTTNGGKRKADDSKFLSTKINGVIDLTADGENTNSAECVPSKRNLRRLSNCKESVLQNAIALKEKSYGIRDISCYKKRKSSKGLTRQVRIQSPKTDTSAEKNPVNSNNEPTLSACLDERVDPGNVFSVSEPSEISTNVDDSKCQPEMKVNNSYSCENYSINSADLSYINEIRPIRKKKRYFKGLSYSFGRRKYSKRRKAEQLSSGHLAGVNSGQDTKLQNNINGSKAANGFANSNSRGLSIKSSHSSPVLLETATGAQNSEVISIDCDDEPQLSLKTPLPNADNIQGNHVDPESTSLPPSKCKDLVCLCQAQEKVYMKSDPGATYYCQAIDSIEGKLYGCHNPVDIQEDDVKLQRPSVKVPYQMFCKAHNHRLLLHNCCPTCGIFCTQGSFVVCELRHMYHRKCEVFSAERKPICPHCFHISPFRDTRVSIAQERNPFFLPLQKSLKDVPSAKMAFGGSAIKSSIDNPSMSSPVILPPNSFVLPSGKCISIEGLPTIMETEKLEKYIFGLLPCSSSSPAQRCTYRTLHQATKGGDTEKVMACLASGLNPNHLFRDFGMGSALHAASAGGYLILVHILTQAGAQLDQLDKEQNSPLILAIQNSHNDIVKYLIKAGANISLKCKDCMTPLQLAAKLGNLEACYYLLSNPRCPRQYVNAVDDGGWTALVWASEFGHLEVVRYLLSNGADPFLRDVEQNVALHWAALSGNVNVCEMLLQYTVDINCTNIHGDTPLHICARQEYYPCIMLLLARGARTDIRNSKGMLAVDCCINKPCDSYNAIKLNIELKQMTATSREKTAKILTNDITRGHEMNPIQCVNAVDNEKEPTDFIYVTENCFTSHIKVDNTITSLKSCKCGDTCNTISCTCGKLSLSCWYTEDGILSPGFNYTDPPMLFECNSVCSCNKITCKNRVVQHGITGRFQLFRTKGKGWGVITLRLIPKGTYVCEYIGEIISDTEADTREDDSYLFDLDNKDGETYCIDAYRYGNIARFINHSCIPNLLPVKVFINHHDLHFPRIAFFSNRDIQPYEELGFDYGEKFWIIKYKSFTCTCGAENCRYSETTIRQTLDAYNKKLQMEETVS</sequence>
<feature type="repeat" description="ANK" evidence="5">
    <location>
        <begin position="785"/>
        <end position="817"/>
    </location>
</feature>
<dbReference type="PROSITE" id="PS50280">
    <property type="entry name" value="SET"/>
    <property type="match status" value="1"/>
</dbReference>
<keyword evidence="3" id="KW-0489">Methyltransferase</keyword>
<dbReference type="SMART" id="SM00468">
    <property type="entry name" value="PreSET"/>
    <property type="match status" value="1"/>
</dbReference>
<dbReference type="Pfam" id="PF21533">
    <property type="entry name" value="EHMT1-2_CRR"/>
    <property type="match status" value="1"/>
</dbReference>
<dbReference type="InterPro" id="IPR007728">
    <property type="entry name" value="Pre-SET_dom"/>
</dbReference>
<evidence type="ECO:0000256" key="1">
    <source>
        <dbReference type="ARBA" id="ARBA00004286"/>
    </source>
</evidence>
<dbReference type="Pfam" id="PF05033">
    <property type="entry name" value="Pre-SET"/>
    <property type="match status" value="1"/>
</dbReference>
<keyword evidence="2" id="KW-0158">Chromosome</keyword>
<evidence type="ECO:0000256" key="5">
    <source>
        <dbReference type="PROSITE-ProRule" id="PRU00023"/>
    </source>
</evidence>
<reference evidence="9 10" key="1">
    <citation type="submission" date="2024-03" db="EMBL/GenBank/DDBJ databases">
        <title>Adaptation during the transition from Ophiocordyceps entomopathogen to insect associate is accompanied by gene loss and intensified selection.</title>
        <authorList>
            <person name="Ward C.M."/>
            <person name="Onetto C.A."/>
            <person name="Borneman A.R."/>
        </authorList>
    </citation>
    <scope>NUCLEOTIDE SEQUENCE [LARGE SCALE GENOMIC DNA]</scope>
    <source>
        <strain evidence="9">AWRI1</strain>
        <tissue evidence="9">Single Adult Female</tissue>
    </source>
</reference>
<dbReference type="PANTHER" id="PTHR46307:SF4">
    <property type="entry name" value="G9A, ISOFORM B"/>
    <property type="match status" value="1"/>
</dbReference>
<evidence type="ECO:0000313" key="10">
    <source>
        <dbReference type="Proteomes" id="UP001367676"/>
    </source>
</evidence>
<gene>
    <name evidence="9" type="ORF">V9T40_007889</name>
</gene>
<evidence type="ECO:0000256" key="2">
    <source>
        <dbReference type="ARBA" id="ARBA00022454"/>
    </source>
</evidence>
<dbReference type="AlphaFoldDB" id="A0AAN9TM73"/>
<feature type="repeat" description="ANK" evidence="5">
    <location>
        <begin position="752"/>
        <end position="784"/>
    </location>
</feature>
<dbReference type="SUPFAM" id="SSF82199">
    <property type="entry name" value="SET domain"/>
    <property type="match status" value="1"/>
</dbReference>
<evidence type="ECO:0000256" key="4">
    <source>
        <dbReference type="ARBA" id="ARBA00022691"/>
    </source>
</evidence>
<feature type="compositionally biased region" description="Basic and acidic residues" evidence="6">
    <location>
        <begin position="30"/>
        <end position="40"/>
    </location>
</feature>
<feature type="region of interest" description="Disordered" evidence="6">
    <location>
        <begin position="176"/>
        <end position="200"/>
    </location>
</feature>
<dbReference type="InterPro" id="IPR002110">
    <property type="entry name" value="Ankyrin_rpt"/>
</dbReference>
<keyword evidence="10" id="KW-1185">Reference proteome</keyword>
<dbReference type="GO" id="GO:0000122">
    <property type="term" value="P:negative regulation of transcription by RNA polymerase II"/>
    <property type="evidence" value="ECO:0007669"/>
    <property type="project" value="TreeGrafter"/>
</dbReference>
<dbReference type="GO" id="GO:0000785">
    <property type="term" value="C:chromatin"/>
    <property type="evidence" value="ECO:0007669"/>
    <property type="project" value="TreeGrafter"/>
</dbReference>
<proteinExistence type="predicted"/>
<dbReference type="InterPro" id="IPR001214">
    <property type="entry name" value="SET_dom"/>
</dbReference>
<dbReference type="InterPro" id="IPR043550">
    <property type="entry name" value="EHMT1/EHMT2"/>
</dbReference>
<feature type="compositionally biased region" description="Polar residues" evidence="6">
    <location>
        <begin position="176"/>
        <end position="188"/>
    </location>
</feature>
<feature type="region of interest" description="Disordered" evidence="6">
    <location>
        <begin position="19"/>
        <end position="40"/>
    </location>
</feature>
<dbReference type="CDD" id="cd20905">
    <property type="entry name" value="EHMT_ZBD"/>
    <property type="match status" value="1"/>
</dbReference>
<dbReference type="SUPFAM" id="SSF48403">
    <property type="entry name" value="Ankyrin repeat"/>
    <property type="match status" value="1"/>
</dbReference>
<evidence type="ECO:0000259" key="8">
    <source>
        <dbReference type="PROSITE" id="PS50867"/>
    </source>
</evidence>
<comment type="subcellular location">
    <subcellularLocation>
        <location evidence="1">Chromosome</location>
    </subcellularLocation>
</comment>
<dbReference type="Pfam" id="PF12796">
    <property type="entry name" value="Ank_2"/>
    <property type="match status" value="3"/>
</dbReference>
<keyword evidence="4" id="KW-0949">S-adenosyl-L-methionine</keyword>
<dbReference type="GO" id="GO:0032259">
    <property type="term" value="P:methylation"/>
    <property type="evidence" value="ECO:0007669"/>
    <property type="project" value="UniProtKB-KW"/>
</dbReference>
<dbReference type="Gene3D" id="1.25.40.20">
    <property type="entry name" value="Ankyrin repeat-containing domain"/>
    <property type="match status" value="2"/>
</dbReference>
<evidence type="ECO:0000256" key="6">
    <source>
        <dbReference type="SAM" id="MobiDB-lite"/>
    </source>
</evidence>
<dbReference type="GO" id="GO:0002039">
    <property type="term" value="F:p53 binding"/>
    <property type="evidence" value="ECO:0007669"/>
    <property type="project" value="InterPro"/>
</dbReference>
<dbReference type="InterPro" id="IPR046341">
    <property type="entry name" value="SET_dom_sf"/>
</dbReference>
<dbReference type="SMART" id="SM00317">
    <property type="entry name" value="SET"/>
    <property type="match status" value="1"/>
</dbReference>
<dbReference type="CDD" id="cd10543">
    <property type="entry name" value="SET_EHMT"/>
    <property type="match status" value="1"/>
</dbReference>
<dbReference type="PANTHER" id="PTHR46307">
    <property type="entry name" value="G9A, ISOFORM B"/>
    <property type="match status" value="1"/>
</dbReference>
<comment type="caution">
    <text evidence="9">The sequence shown here is derived from an EMBL/GenBank/DDBJ whole genome shotgun (WGS) entry which is preliminary data.</text>
</comment>
<evidence type="ECO:0008006" key="11">
    <source>
        <dbReference type="Google" id="ProtNLM"/>
    </source>
</evidence>
<feature type="region of interest" description="Disordered" evidence="6">
    <location>
        <begin position="289"/>
        <end position="321"/>
    </location>
</feature>
<dbReference type="InterPro" id="IPR047762">
    <property type="entry name" value="EHMT_CRR"/>
</dbReference>
<feature type="compositionally biased region" description="Polar residues" evidence="6">
    <location>
        <begin position="19"/>
        <end position="29"/>
    </location>
</feature>
<keyword evidence="5" id="KW-0040">ANK repeat</keyword>
<protein>
    <recommendedName>
        <fullName evidence="11">Histone-lysine N-methyltransferase EHMT2</fullName>
    </recommendedName>
</protein>
<dbReference type="Proteomes" id="UP001367676">
    <property type="component" value="Unassembled WGS sequence"/>
</dbReference>
<accession>A0AAN9TM73</accession>
<keyword evidence="3" id="KW-0808">Transferase</keyword>
<dbReference type="GO" id="GO:0005634">
    <property type="term" value="C:nucleus"/>
    <property type="evidence" value="ECO:0007669"/>
    <property type="project" value="InterPro"/>
</dbReference>
<dbReference type="Pfam" id="PF00856">
    <property type="entry name" value="SET"/>
    <property type="match status" value="1"/>
</dbReference>